<dbReference type="PANTHER" id="PTHR39166:SF1">
    <property type="entry name" value="BLL1166 PROTEIN"/>
    <property type="match status" value="1"/>
</dbReference>
<gene>
    <name evidence="1" type="ORF">H4W29_003280</name>
</gene>
<dbReference type="RefSeq" id="WP_192729848.1">
    <property type="nucleotide sequence ID" value="NZ_BAAAVL010000005.1"/>
</dbReference>
<reference evidence="1 2" key="1">
    <citation type="submission" date="2020-10" db="EMBL/GenBank/DDBJ databases">
        <title>Sequencing the genomes of 1000 actinobacteria strains.</title>
        <authorList>
            <person name="Klenk H.-P."/>
        </authorList>
    </citation>
    <scope>NUCLEOTIDE SEQUENCE [LARGE SCALE GENOMIC DNA]</scope>
    <source>
        <strain evidence="1 2">DSM 7307</strain>
    </source>
</reference>
<evidence type="ECO:0008006" key="3">
    <source>
        <dbReference type="Google" id="ProtNLM"/>
    </source>
</evidence>
<accession>A0ABR9ISD6</accession>
<evidence type="ECO:0000313" key="2">
    <source>
        <dbReference type="Proteomes" id="UP000620262"/>
    </source>
</evidence>
<organism evidence="1 2">
    <name type="scientific">Rhizobium viscosum</name>
    <name type="common">Arthrobacter viscosus</name>
    <dbReference type="NCBI Taxonomy" id="1673"/>
    <lineage>
        <taxon>Bacteria</taxon>
        <taxon>Pseudomonadati</taxon>
        <taxon>Pseudomonadota</taxon>
        <taxon>Alphaproteobacteria</taxon>
        <taxon>Hyphomicrobiales</taxon>
        <taxon>Rhizobiaceae</taxon>
        <taxon>Rhizobium/Agrobacterium group</taxon>
        <taxon>Rhizobium</taxon>
    </lineage>
</organism>
<comment type="caution">
    <text evidence="1">The sequence shown here is derived from an EMBL/GenBank/DDBJ whole genome shotgun (WGS) entry which is preliminary data.</text>
</comment>
<proteinExistence type="predicted"/>
<name>A0ABR9ISD6_RHIVS</name>
<dbReference type="PANTHER" id="PTHR39166">
    <property type="entry name" value="BLL1166 PROTEIN"/>
    <property type="match status" value="1"/>
</dbReference>
<dbReference type="EMBL" id="JADBEC010000001">
    <property type="protein sequence ID" value="MBE1506099.1"/>
    <property type="molecule type" value="Genomic_DNA"/>
</dbReference>
<keyword evidence="2" id="KW-1185">Reference proteome</keyword>
<protein>
    <recommendedName>
        <fullName evidence="3">Nucleotidyltransferase family protein</fullName>
    </recommendedName>
</protein>
<dbReference type="Proteomes" id="UP000620262">
    <property type="component" value="Unassembled WGS sequence"/>
</dbReference>
<dbReference type="Pfam" id="PF06042">
    <property type="entry name" value="NTP_transf_6"/>
    <property type="match status" value="1"/>
</dbReference>
<sequence length="201" mass="23142">MSLTEQQFFESVQRNPVNAQLLIRLRALQIPQGILTAGCLVQTVWNLKSGCDPQYGIKDYDIFYFDDSDLSWDAEDAVIRQVQQAVADLPAKVEIKNQARVHLWYKDKFGAEYPALQKAEDGIDRYLTLCTRVGIRLCDSSLYAPDGFDDMWNGILRLNPLNPQHELYLIKCTEYLQRWPWLTIIDGQPEVAMDRNSGVRN</sequence>
<dbReference type="InterPro" id="IPR009267">
    <property type="entry name" value="NTP_transf_6"/>
</dbReference>
<evidence type="ECO:0000313" key="1">
    <source>
        <dbReference type="EMBL" id="MBE1506099.1"/>
    </source>
</evidence>